<sequence length="39" mass="4728">MHLVFSEQNPKIFMMIERLFKVNRDFVCVQRDFVCFGMA</sequence>
<comment type="caution">
    <text evidence="1">The sequence shown here is derived from an EMBL/GenBank/DDBJ whole genome shotgun (WGS) entry which is preliminary data.</text>
</comment>
<dbReference type="EMBL" id="ABYT01000109">
    <property type="protein sequence ID" value="EEC89320.1"/>
    <property type="molecule type" value="Genomic_DNA"/>
</dbReference>
<evidence type="ECO:0000313" key="2">
    <source>
        <dbReference type="Proteomes" id="UP000004315"/>
    </source>
</evidence>
<dbReference type="HOGENOM" id="CLU_3310927_0_0_9"/>
<evidence type="ECO:0000313" key="1">
    <source>
        <dbReference type="EMBL" id="EEC89320.1"/>
    </source>
</evidence>
<gene>
    <name evidence="1" type="ORF">EUBIFOR_02094</name>
</gene>
<organism evidence="1 2">
    <name type="scientific">Holdemanella biformis DSM 3989</name>
    <dbReference type="NCBI Taxonomy" id="518637"/>
    <lineage>
        <taxon>Bacteria</taxon>
        <taxon>Bacillati</taxon>
        <taxon>Bacillota</taxon>
        <taxon>Erysipelotrichia</taxon>
        <taxon>Erysipelotrichales</taxon>
        <taxon>Erysipelotrichaceae</taxon>
        <taxon>Holdemanella</taxon>
    </lineage>
</organism>
<accession>B7CD14</accession>
<reference evidence="1 2" key="1">
    <citation type="submission" date="2008-11" db="EMBL/GenBank/DDBJ databases">
        <title>Draft genome sequence of Eubacterium biforme (DSM 3989).</title>
        <authorList>
            <person name="Sudarsanam P."/>
            <person name="Ley R."/>
            <person name="Guruge J."/>
            <person name="Turnbaugh P.J."/>
            <person name="Mahowald M."/>
            <person name="Liep D."/>
            <person name="Gordon J."/>
        </authorList>
    </citation>
    <scope>NUCLEOTIDE SEQUENCE [LARGE SCALE GENOMIC DNA]</scope>
    <source>
        <strain evidence="1 2">DSM 3989</strain>
    </source>
</reference>
<name>B7CD14_9FIRM</name>
<keyword evidence="2" id="KW-1185">Reference proteome</keyword>
<protein>
    <submittedName>
        <fullName evidence="1">Uncharacterized protein</fullName>
    </submittedName>
</protein>
<proteinExistence type="predicted"/>
<dbReference type="AlphaFoldDB" id="B7CD14"/>
<dbReference type="Proteomes" id="UP000004315">
    <property type="component" value="Unassembled WGS sequence"/>
</dbReference>
<dbReference type="STRING" id="518637.EUBIFOR_02094"/>